<dbReference type="InterPro" id="IPR029063">
    <property type="entry name" value="SAM-dependent_MTases_sf"/>
</dbReference>
<evidence type="ECO:0000256" key="1">
    <source>
        <dbReference type="ARBA" id="ARBA00006594"/>
    </source>
</evidence>
<dbReference type="SUPFAM" id="SSF53335">
    <property type="entry name" value="S-adenosyl-L-methionine-dependent methyltransferases"/>
    <property type="match status" value="1"/>
</dbReference>
<dbReference type="InterPro" id="IPR002052">
    <property type="entry name" value="DNA_methylase_N6_adenine_CS"/>
</dbReference>
<dbReference type="PROSITE" id="PS00092">
    <property type="entry name" value="N6_MTASE"/>
    <property type="match status" value="1"/>
</dbReference>
<comment type="catalytic activity">
    <reaction evidence="6">
        <text>a 2'-deoxyadenosine in DNA + S-adenosyl-L-methionine = an N(6)-methyl-2'-deoxyadenosine in DNA + S-adenosyl-L-homocysteine + H(+)</text>
        <dbReference type="Rhea" id="RHEA:15197"/>
        <dbReference type="Rhea" id="RHEA-COMP:12418"/>
        <dbReference type="Rhea" id="RHEA-COMP:12419"/>
        <dbReference type="ChEBI" id="CHEBI:15378"/>
        <dbReference type="ChEBI" id="CHEBI:57856"/>
        <dbReference type="ChEBI" id="CHEBI:59789"/>
        <dbReference type="ChEBI" id="CHEBI:90615"/>
        <dbReference type="ChEBI" id="CHEBI:90616"/>
        <dbReference type="EC" id="2.1.1.72"/>
    </reaction>
</comment>
<sequence>MGGGSVFLNLPFNEYLLADSNPDLINFFTHIRETPEAFVNASQALFVPSNNISKQYYALREEFNKTSKSLRRSALFLYLNRYGFNGLCRYNSKGGYNVPFGQYKKPYFPHAEIDDFSAKAQAAQFFSGDFSLAFEQACKGDIVYCDPPYTPINETASFTAYSGKGFSWDDQQRLVDCALQAQKMGITTIISNNNLPQTRAIYATANKIVKLSVARSISCKGNTRKPCAELIALYKGQA</sequence>
<evidence type="ECO:0000313" key="7">
    <source>
        <dbReference type="EMBL" id="GAB56939.1"/>
    </source>
</evidence>
<comment type="caution">
    <text evidence="7">The sequence shown here is derived from an EMBL/GenBank/DDBJ whole genome shotgun (WGS) entry which is preliminary data.</text>
</comment>
<dbReference type="GO" id="GO:1904047">
    <property type="term" value="F:S-adenosyl-L-methionine binding"/>
    <property type="evidence" value="ECO:0007669"/>
    <property type="project" value="TreeGrafter"/>
</dbReference>
<evidence type="ECO:0000313" key="8">
    <source>
        <dbReference type="Proteomes" id="UP000053586"/>
    </source>
</evidence>
<protein>
    <recommendedName>
        <fullName evidence="2">site-specific DNA-methyltransferase (adenine-specific)</fullName>
        <ecNumber evidence="2">2.1.1.72</ecNumber>
    </recommendedName>
</protein>
<reference evidence="7 8" key="2">
    <citation type="journal article" date="2017" name="Antonie Van Leeuwenhoek">
        <title>Rhizobium rhizosphaerae sp. nov., a novel species isolated from rice rhizosphere.</title>
        <authorList>
            <person name="Zhao J.J."/>
            <person name="Zhang J."/>
            <person name="Zhang R.J."/>
            <person name="Zhang C.W."/>
            <person name="Yin H.Q."/>
            <person name="Zhang X.X."/>
        </authorList>
    </citation>
    <scope>NUCLEOTIDE SEQUENCE [LARGE SCALE GENOMIC DNA]</scope>
    <source>
        <strain evidence="7 8">ACAM 611</strain>
    </source>
</reference>
<keyword evidence="8" id="KW-1185">Reference proteome</keyword>
<dbReference type="InterPro" id="IPR023095">
    <property type="entry name" value="Ade_MeTrfase_dom_2"/>
</dbReference>
<evidence type="ECO:0000256" key="4">
    <source>
        <dbReference type="ARBA" id="ARBA00022679"/>
    </source>
</evidence>
<dbReference type="EC" id="2.1.1.72" evidence="2"/>
<keyword evidence="3 7" id="KW-0489">Methyltransferase</keyword>
<dbReference type="REBASE" id="49561">
    <property type="entry name" value="M.Gpu611ORF2825P"/>
</dbReference>
<dbReference type="STRING" id="56804.BAE46_02935"/>
<accession>H5TF12</accession>
<name>H5TF12_9ALTE</name>
<dbReference type="PANTHER" id="PTHR30481:SF3">
    <property type="entry name" value="DNA ADENINE METHYLASE"/>
    <property type="match status" value="1"/>
</dbReference>
<dbReference type="Proteomes" id="UP000053586">
    <property type="component" value="Unassembled WGS sequence"/>
</dbReference>
<dbReference type="GO" id="GO:0009007">
    <property type="term" value="F:site-specific DNA-methyltransferase (adenine-specific) activity"/>
    <property type="evidence" value="ECO:0007669"/>
    <property type="project" value="UniProtKB-EC"/>
</dbReference>
<dbReference type="PANTHER" id="PTHR30481">
    <property type="entry name" value="DNA ADENINE METHYLASE"/>
    <property type="match status" value="1"/>
</dbReference>
<keyword evidence="5" id="KW-0949">S-adenosyl-L-methionine</keyword>
<dbReference type="Gene3D" id="1.10.1020.10">
    <property type="entry name" value="Adenine-specific Methyltransferase, Domain 2"/>
    <property type="match status" value="1"/>
</dbReference>
<dbReference type="InterPro" id="IPR012327">
    <property type="entry name" value="MeTrfase_D12"/>
</dbReference>
<dbReference type="PIRSF" id="PIRSF000398">
    <property type="entry name" value="M_m6A_EcoRV"/>
    <property type="match status" value="1"/>
</dbReference>
<gene>
    <name evidence="7" type="primary">dam</name>
    <name evidence="7" type="ORF">GPUN_2825</name>
</gene>
<evidence type="ECO:0000256" key="3">
    <source>
        <dbReference type="ARBA" id="ARBA00022603"/>
    </source>
</evidence>
<evidence type="ECO:0000256" key="6">
    <source>
        <dbReference type="ARBA" id="ARBA00047942"/>
    </source>
</evidence>
<dbReference type="GO" id="GO:0043565">
    <property type="term" value="F:sequence-specific DNA binding"/>
    <property type="evidence" value="ECO:0007669"/>
    <property type="project" value="TreeGrafter"/>
</dbReference>
<proteinExistence type="inferred from homology"/>
<organism evidence="7 8">
    <name type="scientific">Glaciecola punicea ACAM 611</name>
    <dbReference type="NCBI Taxonomy" id="1121923"/>
    <lineage>
        <taxon>Bacteria</taxon>
        <taxon>Pseudomonadati</taxon>
        <taxon>Pseudomonadota</taxon>
        <taxon>Gammaproteobacteria</taxon>
        <taxon>Alteromonadales</taxon>
        <taxon>Alteromonadaceae</taxon>
        <taxon>Glaciecola</taxon>
    </lineage>
</organism>
<dbReference type="AlphaFoldDB" id="H5TF12"/>
<keyword evidence="4 7" id="KW-0808">Transferase</keyword>
<dbReference type="GO" id="GO:0006298">
    <property type="term" value="P:mismatch repair"/>
    <property type="evidence" value="ECO:0007669"/>
    <property type="project" value="TreeGrafter"/>
</dbReference>
<dbReference type="NCBIfam" id="TIGR00571">
    <property type="entry name" value="dam"/>
    <property type="match status" value="1"/>
</dbReference>
<dbReference type="GO" id="GO:0009307">
    <property type="term" value="P:DNA restriction-modification system"/>
    <property type="evidence" value="ECO:0007669"/>
    <property type="project" value="InterPro"/>
</dbReference>
<dbReference type="Gene3D" id="3.40.50.150">
    <property type="entry name" value="Vaccinia Virus protein VP39"/>
    <property type="match status" value="1"/>
</dbReference>
<evidence type="ECO:0000256" key="5">
    <source>
        <dbReference type="ARBA" id="ARBA00022691"/>
    </source>
</evidence>
<dbReference type="Pfam" id="PF02086">
    <property type="entry name" value="MethyltransfD12"/>
    <property type="match status" value="1"/>
</dbReference>
<dbReference type="InterPro" id="IPR012263">
    <property type="entry name" value="M_m6A_EcoRV"/>
</dbReference>
<comment type="similarity">
    <text evidence="1">Belongs to the N(4)/N(6)-methyltransferase family.</text>
</comment>
<evidence type="ECO:0000256" key="2">
    <source>
        <dbReference type="ARBA" id="ARBA00011900"/>
    </source>
</evidence>
<dbReference type="eggNOG" id="COG0338">
    <property type="taxonomic scope" value="Bacteria"/>
</dbReference>
<reference evidence="7 8" key="1">
    <citation type="journal article" date="2012" name="J. Bacteriol.">
        <title>Genome sequence of proteorhodopsin-containing sea ice bacterium Glaciecola punicea ACAM 611T.</title>
        <authorList>
            <person name="Qin Q.-L."/>
            <person name="Xie B.-B."/>
            <person name="Shu Y.-L."/>
            <person name="Rong J.-C."/>
            <person name="Zhao D.-L."/>
            <person name="Zhang X.-Y."/>
            <person name="Chen X.-L."/>
            <person name="Zhou B.-C."/>
            <person name="Zhanga Y.-Z."/>
        </authorList>
    </citation>
    <scope>NUCLEOTIDE SEQUENCE [LARGE SCALE GENOMIC DNA]</scope>
    <source>
        <strain evidence="7 8">ACAM 611</strain>
    </source>
</reference>
<dbReference type="GO" id="GO:0032259">
    <property type="term" value="P:methylation"/>
    <property type="evidence" value="ECO:0007669"/>
    <property type="project" value="UniProtKB-KW"/>
</dbReference>
<dbReference type="EMBL" id="BAET01000033">
    <property type="protein sequence ID" value="GAB56939.1"/>
    <property type="molecule type" value="Genomic_DNA"/>
</dbReference>